<keyword evidence="2" id="KW-1185">Reference proteome</keyword>
<dbReference type="SUPFAM" id="SSF50475">
    <property type="entry name" value="FMN-binding split barrel"/>
    <property type="match status" value="1"/>
</dbReference>
<gene>
    <name evidence="1" type="ORF">HYN46_09260</name>
</gene>
<dbReference type="Gene3D" id="2.30.110.10">
    <property type="entry name" value="Electron Transport, Fmn-binding Protein, Chain A"/>
    <property type="match status" value="1"/>
</dbReference>
<dbReference type="PANTHER" id="PTHR35802:SF1">
    <property type="entry name" value="PROTEASE SYNTHASE AND SPORULATION PROTEIN PAI 2"/>
    <property type="match status" value="1"/>
</dbReference>
<accession>A0A345P6V1</accession>
<dbReference type="Pfam" id="PF04299">
    <property type="entry name" value="FMN_bind_2"/>
    <property type="match status" value="1"/>
</dbReference>
<dbReference type="KEGG" id="mbah:HYN46_09260"/>
<name>A0A345P6V1_9GAMM</name>
<dbReference type="OrthoDB" id="9794948at2"/>
<dbReference type="InterPro" id="IPR012349">
    <property type="entry name" value="Split_barrel_FMN-bd"/>
</dbReference>
<reference evidence="1 2" key="1">
    <citation type="submission" date="2018-07" db="EMBL/GenBank/DDBJ databases">
        <title>Genome sequencing of Moraxellaceae gen. HYN0046.</title>
        <authorList>
            <person name="Kim M."/>
            <person name="Yi H."/>
        </authorList>
    </citation>
    <scope>NUCLEOTIDE SEQUENCE [LARGE SCALE GENOMIC DNA]</scope>
    <source>
        <strain evidence="1 2">HYN0046</strain>
    </source>
</reference>
<dbReference type="EMBL" id="CP031222">
    <property type="protein sequence ID" value="AXI03010.1"/>
    <property type="molecule type" value="Genomic_DNA"/>
</dbReference>
<dbReference type="RefSeq" id="WP_114899120.1">
    <property type="nucleotide sequence ID" value="NZ_CP031222.1"/>
</dbReference>
<dbReference type="InterPro" id="IPR007396">
    <property type="entry name" value="TR_PAI2-type"/>
</dbReference>
<dbReference type="PANTHER" id="PTHR35802">
    <property type="entry name" value="PROTEASE SYNTHASE AND SPORULATION PROTEIN PAI 2"/>
    <property type="match status" value="1"/>
</dbReference>
<evidence type="ECO:0000313" key="1">
    <source>
        <dbReference type="EMBL" id="AXI03010.1"/>
    </source>
</evidence>
<proteinExistence type="predicted"/>
<dbReference type="PIRSF" id="PIRSF010372">
    <property type="entry name" value="PaiB"/>
    <property type="match status" value="1"/>
</dbReference>
<protein>
    <submittedName>
        <fullName evidence="1">FMN-binding negative transcriptional regulator</fullName>
    </submittedName>
</protein>
<sequence>MYIPHSFKMEETAHITQLIQDHGFATLIHIDHGIPMVSHVPLYLDVAQQKLIGHLAKKNPHTELLNHSEAYVIFQGPHDYISTENHNTRGVPTWNYATVHIRGRSTVIDNDALITQHITALLHQYEDTDLNTALFDQLKSAIVFFEIDIDQIEAKFKLSQNRTVEEQQRAIQDLLTRNPALANLMQKVLFE</sequence>
<dbReference type="AlphaFoldDB" id="A0A345P6V1"/>
<organism evidence="1 2">
    <name type="scientific">Aquirhabdus parva</name>
    <dbReference type="NCBI Taxonomy" id="2283318"/>
    <lineage>
        <taxon>Bacteria</taxon>
        <taxon>Pseudomonadati</taxon>
        <taxon>Pseudomonadota</taxon>
        <taxon>Gammaproteobacteria</taxon>
        <taxon>Moraxellales</taxon>
        <taxon>Moraxellaceae</taxon>
        <taxon>Aquirhabdus</taxon>
    </lineage>
</organism>
<evidence type="ECO:0000313" key="2">
    <source>
        <dbReference type="Proteomes" id="UP000253940"/>
    </source>
</evidence>
<dbReference type="Proteomes" id="UP000253940">
    <property type="component" value="Chromosome"/>
</dbReference>